<accession>Q4T1M8</accession>
<evidence type="ECO:0000256" key="6">
    <source>
        <dbReference type="ARBA" id="ARBA00022989"/>
    </source>
</evidence>
<evidence type="ECO:0000256" key="8">
    <source>
        <dbReference type="ARBA" id="ARBA00032437"/>
    </source>
</evidence>
<reference evidence="10" key="1">
    <citation type="journal article" date="2004" name="Nature">
        <title>Genome duplication in the teleost fish Tetraodon nigroviridis reveals the early vertebrate proto-karyotype.</title>
        <authorList>
            <person name="Jaillon O."/>
            <person name="Aury J.-M."/>
            <person name="Brunet F."/>
            <person name="Petit J.-L."/>
            <person name="Stange-Thomann N."/>
            <person name="Mauceli E."/>
            <person name="Bouneau L."/>
            <person name="Fischer C."/>
            <person name="Ozouf-Costaz C."/>
            <person name="Bernot A."/>
            <person name="Nicaud S."/>
            <person name="Jaffe D."/>
            <person name="Fisher S."/>
            <person name="Lutfalla G."/>
            <person name="Dossat C."/>
            <person name="Segurens B."/>
            <person name="Dasilva C."/>
            <person name="Salanoubat M."/>
            <person name="Levy M."/>
            <person name="Boudet N."/>
            <person name="Castellano S."/>
            <person name="Anthouard V."/>
            <person name="Jubin C."/>
            <person name="Castelli V."/>
            <person name="Katinka M."/>
            <person name="Vacherie B."/>
            <person name="Biemont C."/>
            <person name="Skalli Z."/>
            <person name="Cattolico L."/>
            <person name="Poulain J."/>
            <person name="De Berardinis V."/>
            <person name="Cruaud C."/>
            <person name="Duprat S."/>
            <person name="Brottier P."/>
            <person name="Coutanceau J.-P."/>
            <person name="Gouzy J."/>
            <person name="Parra G."/>
            <person name="Lardier G."/>
            <person name="Chapple C."/>
            <person name="McKernan K.J."/>
            <person name="McEwan P."/>
            <person name="Bosak S."/>
            <person name="Kellis M."/>
            <person name="Volff J.-N."/>
            <person name="Guigo R."/>
            <person name="Zody M.C."/>
            <person name="Mesirov J."/>
            <person name="Lindblad-Toh K."/>
            <person name="Birren B."/>
            <person name="Nusbaum C."/>
            <person name="Kahn D."/>
            <person name="Robinson-Rechavi M."/>
            <person name="Laudet V."/>
            <person name="Schachter V."/>
            <person name="Quetier F."/>
            <person name="Saurin W."/>
            <person name="Scarpelli C."/>
            <person name="Wincker P."/>
            <person name="Lander E.S."/>
            <person name="Weissenbach J."/>
            <person name="Roest Crollius H."/>
        </authorList>
    </citation>
    <scope>NUCLEOTIDE SEQUENCE [LARGE SCALE GENOMIC DNA]</scope>
</reference>
<keyword evidence="6" id="KW-1133">Transmembrane helix</keyword>
<name>Q4T1M8_TETNG</name>
<evidence type="ECO:0000313" key="10">
    <source>
        <dbReference type="EMBL" id="CAF93204.1"/>
    </source>
</evidence>
<evidence type="ECO:0000256" key="7">
    <source>
        <dbReference type="ARBA" id="ARBA00023136"/>
    </source>
</evidence>
<dbReference type="GO" id="GO:0071816">
    <property type="term" value="P:tail-anchored membrane protein insertion into ER membrane"/>
    <property type="evidence" value="ECO:0007669"/>
    <property type="project" value="InterPro"/>
</dbReference>
<dbReference type="Gene3D" id="1.10.287.660">
    <property type="entry name" value="Helix hairpin bin"/>
    <property type="match status" value="1"/>
</dbReference>
<dbReference type="EMBL" id="CAAE01010538">
    <property type="protein sequence ID" value="CAF93204.1"/>
    <property type="molecule type" value="Genomic_DNA"/>
</dbReference>
<evidence type="ECO:0000256" key="9">
    <source>
        <dbReference type="ARBA" id="ARBA00033006"/>
    </source>
</evidence>
<dbReference type="PANTHER" id="PTHR42650:SF1">
    <property type="entry name" value="GUIDED ENTRY OF TAIL-ANCHORED PROTEINS FACTOR 1"/>
    <property type="match status" value="1"/>
</dbReference>
<dbReference type="KEGG" id="tng:GSTEN00008734G001"/>
<comment type="subcellular location">
    <subcellularLocation>
        <location evidence="1">Endoplasmic reticulum membrane</location>
        <topology evidence="1">Multi-pass membrane protein</topology>
    </subcellularLocation>
</comment>
<dbReference type="GO" id="GO:0043529">
    <property type="term" value="C:GET complex"/>
    <property type="evidence" value="ECO:0007669"/>
    <property type="project" value="TreeGrafter"/>
</dbReference>
<sequence>SQLSKMVQKDAEQESEMRAEIHEMKKEQSTISMMDEFARHARLERKINKMTDKLKTHGCSDDLPDLEVLLGSGDRGSQ</sequence>
<evidence type="ECO:0000256" key="4">
    <source>
        <dbReference type="ARBA" id="ARBA00022692"/>
    </source>
</evidence>
<dbReference type="GO" id="GO:0043495">
    <property type="term" value="F:protein-membrane adaptor activity"/>
    <property type="evidence" value="ECO:0007669"/>
    <property type="project" value="TreeGrafter"/>
</dbReference>
<comment type="caution">
    <text evidence="10">The sequence shown here is derived from an EMBL/GenBank/DDBJ whole genome shotgun (WGS) entry which is preliminary data.</text>
</comment>
<dbReference type="PANTHER" id="PTHR42650">
    <property type="entry name" value="TAIL-ANCHORED PROTEIN INSERTION RECEPTOR WRB"/>
    <property type="match status" value="1"/>
</dbReference>
<evidence type="ECO:0000256" key="1">
    <source>
        <dbReference type="ARBA" id="ARBA00004477"/>
    </source>
</evidence>
<dbReference type="OrthoDB" id="69461at2759"/>
<evidence type="ECO:0000256" key="2">
    <source>
        <dbReference type="ARBA" id="ARBA00010799"/>
    </source>
</evidence>
<feature type="non-terminal residue" evidence="10">
    <location>
        <position position="1"/>
    </location>
</feature>
<dbReference type="GO" id="GO:0005789">
    <property type="term" value="C:endoplasmic reticulum membrane"/>
    <property type="evidence" value="ECO:0007669"/>
    <property type="project" value="UniProtKB-SubCell"/>
</dbReference>
<evidence type="ECO:0000256" key="5">
    <source>
        <dbReference type="ARBA" id="ARBA00022824"/>
    </source>
</evidence>
<dbReference type="InterPro" id="IPR028945">
    <property type="entry name" value="Get1"/>
</dbReference>
<comment type="similarity">
    <text evidence="2">Belongs to the WRB/GET1 family.</text>
</comment>
<keyword evidence="5" id="KW-0256">Endoplasmic reticulum</keyword>
<dbReference type="AlphaFoldDB" id="Q4T1M8"/>
<proteinExistence type="inferred from homology"/>
<dbReference type="Pfam" id="PF04420">
    <property type="entry name" value="CHD5"/>
    <property type="match status" value="1"/>
</dbReference>
<organism evidence="10">
    <name type="scientific">Tetraodon nigroviridis</name>
    <name type="common">Spotted green pufferfish</name>
    <name type="synonym">Chelonodon nigroviridis</name>
    <dbReference type="NCBI Taxonomy" id="99883"/>
    <lineage>
        <taxon>Eukaryota</taxon>
        <taxon>Metazoa</taxon>
        <taxon>Chordata</taxon>
        <taxon>Craniata</taxon>
        <taxon>Vertebrata</taxon>
        <taxon>Euteleostomi</taxon>
        <taxon>Actinopterygii</taxon>
        <taxon>Neopterygii</taxon>
        <taxon>Teleostei</taxon>
        <taxon>Neoteleostei</taxon>
        <taxon>Acanthomorphata</taxon>
        <taxon>Eupercaria</taxon>
        <taxon>Tetraodontiformes</taxon>
        <taxon>Tetradontoidea</taxon>
        <taxon>Tetraodontidae</taxon>
        <taxon>Tetraodon</taxon>
    </lineage>
</organism>
<dbReference type="InterPro" id="IPR029012">
    <property type="entry name" value="Helix_hairpin_bin_sf"/>
</dbReference>
<reference evidence="10" key="2">
    <citation type="submission" date="2004-02" db="EMBL/GenBank/DDBJ databases">
        <authorList>
            <consortium name="Genoscope"/>
            <consortium name="Whitehead Institute Centre for Genome Research"/>
        </authorList>
    </citation>
    <scope>NUCLEOTIDE SEQUENCE</scope>
</reference>
<gene>
    <name evidence="10" type="ORF">GSTENG00008734001</name>
</gene>
<keyword evidence="4" id="KW-0812">Transmembrane</keyword>
<protein>
    <recommendedName>
        <fullName evidence="3">Guided entry of tail-anchored proteins factor 1</fullName>
    </recommendedName>
    <alternativeName>
        <fullName evidence="8">Tail-anchored protein insertion receptor WRB</fullName>
    </alternativeName>
    <alternativeName>
        <fullName evidence="9">Tryptophan-rich basic protein</fullName>
    </alternativeName>
</protein>
<keyword evidence="7" id="KW-0472">Membrane</keyword>
<evidence type="ECO:0000256" key="3">
    <source>
        <dbReference type="ARBA" id="ARBA00017951"/>
    </source>
</evidence>